<evidence type="ECO:0000313" key="7">
    <source>
        <dbReference type="Proteomes" id="UP000620124"/>
    </source>
</evidence>
<keyword evidence="2" id="KW-0560">Oxidoreductase</keyword>
<evidence type="ECO:0000259" key="4">
    <source>
        <dbReference type="Pfam" id="PF00465"/>
    </source>
</evidence>
<dbReference type="Proteomes" id="UP000620124">
    <property type="component" value="Unassembled WGS sequence"/>
</dbReference>
<dbReference type="PANTHER" id="PTHR11496:SF102">
    <property type="entry name" value="ALCOHOL DEHYDROGENASE 4"/>
    <property type="match status" value="1"/>
</dbReference>
<dbReference type="GO" id="GO:0018506">
    <property type="term" value="F:maleylacetate reductase activity"/>
    <property type="evidence" value="ECO:0007669"/>
    <property type="project" value="InterPro"/>
</dbReference>
<comment type="caution">
    <text evidence="6">The sequence shown here is derived from an EMBL/GenBank/DDBJ whole genome shotgun (WGS) entry which is preliminary data.</text>
</comment>
<reference evidence="6" key="1">
    <citation type="submission" date="2020-05" db="EMBL/GenBank/DDBJ databases">
        <title>Mycena genomes resolve the evolution of fungal bioluminescence.</title>
        <authorList>
            <person name="Tsai I.J."/>
        </authorList>
    </citation>
    <scope>NUCLEOTIDE SEQUENCE</scope>
    <source>
        <strain evidence="6">CCC161011</strain>
    </source>
</reference>
<evidence type="ECO:0000259" key="5">
    <source>
        <dbReference type="Pfam" id="PF25137"/>
    </source>
</evidence>
<feature type="domain" description="Fe-containing alcohol dehydrogenase-like C-terminal" evidence="5">
    <location>
        <begin position="164"/>
        <end position="346"/>
    </location>
</feature>
<dbReference type="InterPro" id="IPR056798">
    <property type="entry name" value="ADH_Fe_C"/>
</dbReference>
<dbReference type="PANTHER" id="PTHR11496">
    <property type="entry name" value="ALCOHOL DEHYDROGENASE"/>
    <property type="match status" value="1"/>
</dbReference>
<dbReference type="OrthoDB" id="3360544at2759"/>
<feature type="domain" description="Alcohol dehydrogenase iron-type/glycerol dehydrogenase GldA" evidence="4">
    <location>
        <begin position="10"/>
        <end position="152"/>
    </location>
</feature>
<sequence length="352" mass="36892">MQPFVYNSLPARVIFGPGTLSQVGREIQNLGCSKALVLTGPSQSKKGEALKEDLGDVCVGLYSNATMHTPTNITDEAVELAKNLGADCVVAIGGGSAVGLAKAIALRTDLPQIAIPTSYSGSEATAISGQTENGIKTTQKTLKVLPEVIIYDVDLTLTLPAQMTITSGINAMAHAVEALYSTESNPVTDTLAEQGLARLAGALPILSKDPQNSEARSDALFGAWACGSCLGAVSMALHHKLCHTLGGTFNLPHSETHTVVLPHTIAYNTPFATAAMTKAARVLGSASAAQGVFDLAKNLGAPYSLKQLGMKEEDLERAADVAMKSPYPNPAPLEREKILSLLRDAYEGKRPL</sequence>
<dbReference type="InterPro" id="IPR034786">
    <property type="entry name" value="MAR"/>
</dbReference>
<accession>A0A8H7CRF8</accession>
<keyword evidence="3" id="KW-0520">NAD</keyword>
<name>A0A8H7CRF8_9AGAR</name>
<evidence type="ECO:0000256" key="3">
    <source>
        <dbReference type="ARBA" id="ARBA00023027"/>
    </source>
</evidence>
<comment type="similarity">
    <text evidence="1">Belongs to the iron-containing alcohol dehydrogenase family.</text>
</comment>
<organism evidence="6 7">
    <name type="scientific">Mycena venus</name>
    <dbReference type="NCBI Taxonomy" id="2733690"/>
    <lineage>
        <taxon>Eukaryota</taxon>
        <taxon>Fungi</taxon>
        <taxon>Dikarya</taxon>
        <taxon>Basidiomycota</taxon>
        <taxon>Agaricomycotina</taxon>
        <taxon>Agaricomycetes</taxon>
        <taxon>Agaricomycetidae</taxon>
        <taxon>Agaricales</taxon>
        <taxon>Marasmiineae</taxon>
        <taxon>Mycenaceae</taxon>
        <taxon>Mycena</taxon>
    </lineage>
</organism>
<dbReference type="AlphaFoldDB" id="A0A8H7CRF8"/>
<protein>
    <submittedName>
        <fullName evidence="6">Iron-containing alcohol dehydrogenase</fullName>
    </submittedName>
</protein>
<keyword evidence="7" id="KW-1185">Reference proteome</keyword>
<evidence type="ECO:0000313" key="6">
    <source>
        <dbReference type="EMBL" id="KAF7345446.1"/>
    </source>
</evidence>
<dbReference type="SUPFAM" id="SSF56796">
    <property type="entry name" value="Dehydroquinate synthase-like"/>
    <property type="match status" value="1"/>
</dbReference>
<evidence type="ECO:0000256" key="1">
    <source>
        <dbReference type="ARBA" id="ARBA00007358"/>
    </source>
</evidence>
<dbReference type="Gene3D" id="3.40.50.1970">
    <property type="match status" value="1"/>
</dbReference>
<dbReference type="InterPro" id="IPR001670">
    <property type="entry name" value="ADH_Fe/GldA"/>
</dbReference>
<gene>
    <name evidence="6" type="ORF">MVEN_01562700</name>
</gene>
<evidence type="ECO:0000256" key="2">
    <source>
        <dbReference type="ARBA" id="ARBA00023002"/>
    </source>
</evidence>
<dbReference type="InterPro" id="IPR039697">
    <property type="entry name" value="Alcohol_dehydrogenase_Fe"/>
</dbReference>
<dbReference type="EMBL" id="JACAZI010000013">
    <property type="protein sequence ID" value="KAF7345446.1"/>
    <property type="molecule type" value="Genomic_DNA"/>
</dbReference>
<dbReference type="Pfam" id="PF25137">
    <property type="entry name" value="ADH_Fe_C"/>
    <property type="match status" value="1"/>
</dbReference>
<dbReference type="Gene3D" id="1.20.1090.10">
    <property type="entry name" value="Dehydroquinate synthase-like - alpha domain"/>
    <property type="match status" value="1"/>
</dbReference>
<dbReference type="Pfam" id="PF00465">
    <property type="entry name" value="Fe-ADH"/>
    <property type="match status" value="1"/>
</dbReference>
<dbReference type="GO" id="GO:0004022">
    <property type="term" value="F:alcohol dehydrogenase (NAD+) activity"/>
    <property type="evidence" value="ECO:0007669"/>
    <property type="project" value="TreeGrafter"/>
</dbReference>
<dbReference type="CDD" id="cd08177">
    <property type="entry name" value="MAR"/>
    <property type="match status" value="1"/>
</dbReference>
<proteinExistence type="inferred from homology"/>
<dbReference type="GO" id="GO:0046872">
    <property type="term" value="F:metal ion binding"/>
    <property type="evidence" value="ECO:0007669"/>
    <property type="project" value="InterPro"/>
</dbReference>